<protein>
    <recommendedName>
        <fullName evidence="3">Reverse transcriptase</fullName>
    </recommendedName>
</protein>
<dbReference type="PANTHER" id="PTHR24559">
    <property type="entry name" value="TRANSPOSON TY3-I GAG-POL POLYPROTEIN"/>
    <property type="match status" value="1"/>
</dbReference>
<dbReference type="Gene3D" id="3.30.70.270">
    <property type="match status" value="1"/>
</dbReference>
<organism evidence="1 2">
    <name type="scientific">Lithospermum erythrorhizon</name>
    <name type="common">Purple gromwell</name>
    <name type="synonym">Lithospermum officinale var. erythrorhizon</name>
    <dbReference type="NCBI Taxonomy" id="34254"/>
    <lineage>
        <taxon>Eukaryota</taxon>
        <taxon>Viridiplantae</taxon>
        <taxon>Streptophyta</taxon>
        <taxon>Embryophyta</taxon>
        <taxon>Tracheophyta</taxon>
        <taxon>Spermatophyta</taxon>
        <taxon>Magnoliopsida</taxon>
        <taxon>eudicotyledons</taxon>
        <taxon>Gunneridae</taxon>
        <taxon>Pentapetalae</taxon>
        <taxon>asterids</taxon>
        <taxon>lamiids</taxon>
        <taxon>Boraginales</taxon>
        <taxon>Boraginaceae</taxon>
        <taxon>Boraginoideae</taxon>
        <taxon>Lithospermeae</taxon>
        <taxon>Lithospermum</taxon>
    </lineage>
</organism>
<evidence type="ECO:0000313" key="1">
    <source>
        <dbReference type="EMBL" id="GAA0171166.1"/>
    </source>
</evidence>
<accession>A0AAV3R751</accession>
<dbReference type="PANTHER" id="PTHR24559:SF430">
    <property type="entry name" value="RNA-DIRECTED DNA POLYMERASE"/>
    <property type="match status" value="1"/>
</dbReference>
<dbReference type="InterPro" id="IPR043128">
    <property type="entry name" value="Rev_trsase/Diguanyl_cyclase"/>
</dbReference>
<reference evidence="1 2" key="1">
    <citation type="submission" date="2024-01" db="EMBL/GenBank/DDBJ databases">
        <title>The complete chloroplast genome sequence of Lithospermum erythrorhizon: insights into the phylogenetic relationship among Boraginaceae species and the maternal lineages of purple gromwells.</title>
        <authorList>
            <person name="Okada T."/>
            <person name="Watanabe K."/>
        </authorList>
    </citation>
    <scope>NUCLEOTIDE SEQUENCE [LARGE SCALE GENOMIC DNA]</scope>
</reference>
<dbReference type="InterPro" id="IPR043502">
    <property type="entry name" value="DNA/RNA_pol_sf"/>
</dbReference>
<dbReference type="InterPro" id="IPR053134">
    <property type="entry name" value="RNA-dir_DNA_polymerase"/>
</dbReference>
<dbReference type="Proteomes" id="UP001454036">
    <property type="component" value="Unassembled WGS sequence"/>
</dbReference>
<dbReference type="EMBL" id="BAABME010007555">
    <property type="protein sequence ID" value="GAA0171166.1"/>
    <property type="molecule type" value="Genomic_DNA"/>
</dbReference>
<name>A0AAV3R751_LITER</name>
<evidence type="ECO:0000313" key="2">
    <source>
        <dbReference type="Proteomes" id="UP001454036"/>
    </source>
</evidence>
<dbReference type="SUPFAM" id="SSF56672">
    <property type="entry name" value="DNA/RNA polymerases"/>
    <property type="match status" value="1"/>
</dbReference>
<keyword evidence="2" id="KW-1185">Reference proteome</keyword>
<gene>
    <name evidence="1" type="ORF">LIER_25263</name>
</gene>
<sequence length="121" mass="14019">MCTDFTSLNKACPKDFYLLPCLGRLVDGSAGHEVFDFMDASRGYHQIRMINSIFAEYGLFCWKRMVNSIFAKQIGQNMEIYVDNMLMKSKKKAHHHGNLRETFEQLRASRLRITLKSVHLG</sequence>
<dbReference type="CDD" id="cd01647">
    <property type="entry name" value="RT_LTR"/>
    <property type="match status" value="1"/>
</dbReference>
<dbReference type="AlphaFoldDB" id="A0AAV3R751"/>
<comment type="caution">
    <text evidence="1">The sequence shown here is derived from an EMBL/GenBank/DDBJ whole genome shotgun (WGS) entry which is preliminary data.</text>
</comment>
<evidence type="ECO:0008006" key="3">
    <source>
        <dbReference type="Google" id="ProtNLM"/>
    </source>
</evidence>
<proteinExistence type="predicted"/>